<keyword evidence="9 10" id="KW-0998">Cell outer membrane</keyword>
<keyword evidence="2 10" id="KW-0813">Transport</keyword>
<evidence type="ECO:0000256" key="4">
    <source>
        <dbReference type="ARBA" id="ARBA00022692"/>
    </source>
</evidence>
<keyword evidence="16" id="KW-1185">Reference proteome</keyword>
<sequence length="736" mass="82592">MLKHKLIFCSLLWSGPVLAQKAAPDTARPLREVIVTANKFEENRRHVAAKVEVLQPDDIARSLSNNTGGLLEQSGKVFVQRSQLGGGSPVLRGFEASRILLVVDGVRMNNAIYRTGHLQNVITIDDDIVDKVEILFGPASTIYGSDALGGIIHFQTRKPAFSETGRVYTKTNIAARYSSAYGEYTGHVDVMAGGKRLASLTSFSYSNFGDLRAGSNHRDAYGDFGKRPACITQVNGIDSVMRNADDRVQRFSAYKQYDLLQKLRWQPKAGHIHELNLQYSTSSDIPRYDRLTDRRNGQLRWAEWYYGPQDRLLASYTYNAQRQGRFFDRLMAGASYQQIEESRMQRAYRNDTREHRIENIGVAAFHVDLRKSSGRHELSTGVDGQFNFLQSTAFRMNVKSGAKGYGLGTRYPDGRNNMYYTGAYAQHLWKIVPGKLILNDGLRVNYVSLESSFRDTAILHLPFTEASQRNVTFSANAGLIYLPDDATKLTFNTSTGFRAPNIDDLAKVFESAGGTQLVVPNPSLRPEQTLNFDLGVSRHFGGWATVDATAFYSLFRNAIVLDRFTLNGESEILYDGKMTPVVANQNKASASIRGLQAGVELEPVEGLALNSTITYTHGRYKGKDGKQVPMDHIPPLFGKTGVQYRYRFMELEAYALYNGWKRLKDYNPYGEDNQQYAPAEGMPAWYTLNFSSVWKLGSRFRVQAAVENILDRHYRLFSSGISSAGRNVVLKVNVRI</sequence>
<dbReference type="PROSITE" id="PS52016">
    <property type="entry name" value="TONB_DEPENDENT_REC_3"/>
    <property type="match status" value="1"/>
</dbReference>
<accession>A0A3N4QM60</accession>
<dbReference type="InterPro" id="IPR037066">
    <property type="entry name" value="Plug_dom_sf"/>
</dbReference>
<evidence type="ECO:0000256" key="12">
    <source>
        <dbReference type="SAM" id="SignalP"/>
    </source>
</evidence>
<comment type="subcellular location">
    <subcellularLocation>
        <location evidence="1 10">Cell outer membrane</location>
        <topology evidence="1 10">Multi-pass membrane protein</topology>
    </subcellularLocation>
</comment>
<dbReference type="Pfam" id="PF07715">
    <property type="entry name" value="Plug"/>
    <property type="match status" value="1"/>
</dbReference>
<keyword evidence="4 10" id="KW-0812">Transmembrane</keyword>
<dbReference type="InterPro" id="IPR000531">
    <property type="entry name" value="Beta-barrel_TonB"/>
</dbReference>
<evidence type="ECO:0000256" key="6">
    <source>
        <dbReference type="ARBA" id="ARBA00023077"/>
    </source>
</evidence>
<evidence type="ECO:0000256" key="8">
    <source>
        <dbReference type="ARBA" id="ARBA00023170"/>
    </source>
</evidence>
<comment type="similarity">
    <text evidence="10 11">Belongs to the TonB-dependent receptor family.</text>
</comment>
<evidence type="ECO:0000256" key="11">
    <source>
        <dbReference type="RuleBase" id="RU003357"/>
    </source>
</evidence>
<dbReference type="PANTHER" id="PTHR30069:SF29">
    <property type="entry name" value="HEMOGLOBIN AND HEMOGLOBIN-HAPTOGLOBIN-BINDING PROTEIN 1-RELATED"/>
    <property type="match status" value="1"/>
</dbReference>
<protein>
    <submittedName>
        <fullName evidence="15">TonB-dependent receptor</fullName>
    </submittedName>
</protein>
<organism evidence="15 16">
    <name type="scientific">Chitinophaga lutea</name>
    <dbReference type="NCBI Taxonomy" id="2488634"/>
    <lineage>
        <taxon>Bacteria</taxon>
        <taxon>Pseudomonadati</taxon>
        <taxon>Bacteroidota</taxon>
        <taxon>Chitinophagia</taxon>
        <taxon>Chitinophagales</taxon>
        <taxon>Chitinophagaceae</taxon>
        <taxon>Chitinophaga</taxon>
    </lineage>
</organism>
<dbReference type="EMBL" id="RPDH01000001">
    <property type="protein sequence ID" value="RPE12784.1"/>
    <property type="molecule type" value="Genomic_DNA"/>
</dbReference>
<evidence type="ECO:0000259" key="14">
    <source>
        <dbReference type="Pfam" id="PF07715"/>
    </source>
</evidence>
<evidence type="ECO:0000313" key="15">
    <source>
        <dbReference type="EMBL" id="RPE12784.1"/>
    </source>
</evidence>
<dbReference type="InterPro" id="IPR039426">
    <property type="entry name" value="TonB-dep_rcpt-like"/>
</dbReference>
<feature type="domain" description="TonB-dependent receptor plug" evidence="14">
    <location>
        <begin position="45"/>
        <end position="151"/>
    </location>
</feature>
<name>A0A3N4QM60_9BACT</name>
<dbReference type="Gene3D" id="2.170.130.10">
    <property type="entry name" value="TonB-dependent receptor, plug domain"/>
    <property type="match status" value="1"/>
</dbReference>
<keyword evidence="5 12" id="KW-0732">Signal</keyword>
<feature type="signal peptide" evidence="12">
    <location>
        <begin position="1"/>
        <end position="19"/>
    </location>
</feature>
<keyword evidence="3 10" id="KW-1134">Transmembrane beta strand</keyword>
<evidence type="ECO:0000256" key="10">
    <source>
        <dbReference type="PROSITE-ProRule" id="PRU01360"/>
    </source>
</evidence>
<dbReference type="OrthoDB" id="9764669at2"/>
<dbReference type="InterPro" id="IPR012910">
    <property type="entry name" value="Plug_dom"/>
</dbReference>
<dbReference type="GO" id="GO:0044718">
    <property type="term" value="P:siderophore transmembrane transport"/>
    <property type="evidence" value="ECO:0007669"/>
    <property type="project" value="TreeGrafter"/>
</dbReference>
<dbReference type="AlphaFoldDB" id="A0A3N4QM60"/>
<feature type="domain" description="TonB-dependent receptor-like beta-barrel" evidence="13">
    <location>
        <begin position="276"/>
        <end position="709"/>
    </location>
</feature>
<dbReference type="Pfam" id="PF00593">
    <property type="entry name" value="TonB_dep_Rec_b-barrel"/>
    <property type="match status" value="1"/>
</dbReference>
<evidence type="ECO:0000256" key="2">
    <source>
        <dbReference type="ARBA" id="ARBA00022448"/>
    </source>
</evidence>
<dbReference type="RefSeq" id="WP_123845300.1">
    <property type="nucleotide sequence ID" value="NZ_RPDH01000001.1"/>
</dbReference>
<evidence type="ECO:0000259" key="13">
    <source>
        <dbReference type="Pfam" id="PF00593"/>
    </source>
</evidence>
<evidence type="ECO:0000313" key="16">
    <source>
        <dbReference type="Proteomes" id="UP000278351"/>
    </source>
</evidence>
<evidence type="ECO:0000256" key="9">
    <source>
        <dbReference type="ARBA" id="ARBA00023237"/>
    </source>
</evidence>
<dbReference type="GO" id="GO:0009279">
    <property type="term" value="C:cell outer membrane"/>
    <property type="evidence" value="ECO:0007669"/>
    <property type="project" value="UniProtKB-SubCell"/>
</dbReference>
<keyword evidence="8 15" id="KW-0675">Receptor</keyword>
<evidence type="ECO:0000256" key="1">
    <source>
        <dbReference type="ARBA" id="ARBA00004571"/>
    </source>
</evidence>
<dbReference type="Proteomes" id="UP000278351">
    <property type="component" value="Unassembled WGS sequence"/>
</dbReference>
<gene>
    <name evidence="15" type="ORF">EGT74_04365</name>
</gene>
<feature type="chain" id="PRO_5018313985" evidence="12">
    <location>
        <begin position="20"/>
        <end position="736"/>
    </location>
</feature>
<dbReference type="Gene3D" id="2.40.170.20">
    <property type="entry name" value="TonB-dependent receptor, beta-barrel domain"/>
    <property type="match status" value="1"/>
</dbReference>
<evidence type="ECO:0000256" key="5">
    <source>
        <dbReference type="ARBA" id="ARBA00022729"/>
    </source>
</evidence>
<evidence type="ECO:0000256" key="3">
    <source>
        <dbReference type="ARBA" id="ARBA00022452"/>
    </source>
</evidence>
<dbReference type="CDD" id="cd01347">
    <property type="entry name" value="ligand_gated_channel"/>
    <property type="match status" value="1"/>
</dbReference>
<dbReference type="GO" id="GO:0015344">
    <property type="term" value="F:siderophore uptake transmembrane transporter activity"/>
    <property type="evidence" value="ECO:0007669"/>
    <property type="project" value="TreeGrafter"/>
</dbReference>
<reference evidence="15 16" key="1">
    <citation type="submission" date="2018-11" db="EMBL/GenBank/DDBJ databases">
        <title>Chitinophaga lutea sp.nov., isolate from arsenic contaminated soil.</title>
        <authorList>
            <person name="Zong Y."/>
        </authorList>
    </citation>
    <scope>NUCLEOTIDE SEQUENCE [LARGE SCALE GENOMIC DNA]</scope>
    <source>
        <strain evidence="15 16">ZY74</strain>
    </source>
</reference>
<dbReference type="SUPFAM" id="SSF56935">
    <property type="entry name" value="Porins"/>
    <property type="match status" value="1"/>
</dbReference>
<evidence type="ECO:0000256" key="7">
    <source>
        <dbReference type="ARBA" id="ARBA00023136"/>
    </source>
</evidence>
<dbReference type="PANTHER" id="PTHR30069">
    <property type="entry name" value="TONB-DEPENDENT OUTER MEMBRANE RECEPTOR"/>
    <property type="match status" value="1"/>
</dbReference>
<dbReference type="InterPro" id="IPR036942">
    <property type="entry name" value="Beta-barrel_TonB_sf"/>
</dbReference>
<keyword evidence="7 10" id="KW-0472">Membrane</keyword>
<comment type="caution">
    <text evidence="15">The sequence shown here is derived from an EMBL/GenBank/DDBJ whole genome shotgun (WGS) entry which is preliminary data.</text>
</comment>
<proteinExistence type="inferred from homology"/>
<keyword evidence="6 11" id="KW-0798">TonB box</keyword>